<evidence type="ECO:0000259" key="2">
    <source>
        <dbReference type="Pfam" id="PF13280"/>
    </source>
</evidence>
<evidence type="ECO:0000259" key="1">
    <source>
        <dbReference type="Pfam" id="PF08279"/>
    </source>
</evidence>
<dbReference type="InterPro" id="IPR036390">
    <property type="entry name" value="WH_DNA-bd_sf"/>
</dbReference>
<dbReference type="InterPro" id="IPR057727">
    <property type="entry name" value="WCX_dom"/>
</dbReference>
<proteinExistence type="predicted"/>
<dbReference type="Proteomes" id="UP000515561">
    <property type="component" value="Chromosome"/>
</dbReference>
<dbReference type="PROSITE" id="PS52050">
    <property type="entry name" value="WYL"/>
    <property type="match status" value="1"/>
</dbReference>
<dbReference type="PIRSF" id="PIRSF016838">
    <property type="entry name" value="PafC"/>
    <property type="match status" value="1"/>
</dbReference>
<dbReference type="Pfam" id="PF08279">
    <property type="entry name" value="HTH_11"/>
    <property type="match status" value="1"/>
</dbReference>
<feature type="domain" description="WYL" evidence="2">
    <location>
        <begin position="127"/>
        <end position="193"/>
    </location>
</feature>
<organism evidence="4 5">
    <name type="scientific">Anaerocolumna cellulosilytica</name>
    <dbReference type="NCBI Taxonomy" id="433286"/>
    <lineage>
        <taxon>Bacteria</taxon>
        <taxon>Bacillati</taxon>
        <taxon>Bacillota</taxon>
        <taxon>Clostridia</taxon>
        <taxon>Lachnospirales</taxon>
        <taxon>Lachnospiraceae</taxon>
        <taxon>Anaerocolumna</taxon>
    </lineage>
</organism>
<feature type="domain" description="Helix-turn-helix type 11" evidence="1">
    <location>
        <begin position="5"/>
        <end position="56"/>
    </location>
</feature>
<protein>
    <submittedName>
        <fullName evidence="4">Transcriptional regulator</fullName>
    </submittedName>
</protein>
<dbReference type="RefSeq" id="WP_184091856.1">
    <property type="nucleotide sequence ID" value="NZ_AP023367.1"/>
</dbReference>
<keyword evidence="5" id="KW-1185">Reference proteome</keyword>
<name>A0A6S6R9V1_9FIRM</name>
<dbReference type="PANTHER" id="PTHR34580">
    <property type="match status" value="1"/>
</dbReference>
<dbReference type="SUPFAM" id="SSF46785">
    <property type="entry name" value="Winged helix' DNA-binding domain"/>
    <property type="match status" value="1"/>
</dbReference>
<dbReference type="Pfam" id="PF25583">
    <property type="entry name" value="WCX"/>
    <property type="match status" value="1"/>
</dbReference>
<dbReference type="PANTHER" id="PTHR34580:SF1">
    <property type="entry name" value="PROTEIN PAFC"/>
    <property type="match status" value="1"/>
</dbReference>
<dbReference type="KEGG" id="acel:acsn021_36110"/>
<dbReference type="InterPro" id="IPR013196">
    <property type="entry name" value="HTH_11"/>
</dbReference>
<gene>
    <name evidence="4" type="ORF">acsn021_36110</name>
</gene>
<reference evidence="4 5" key="1">
    <citation type="journal article" date="2016" name="Int. J. Syst. Evol. Microbiol.">
        <title>Descriptions of Anaerotaenia torta gen. nov., sp. nov. and Anaerocolumna cellulosilytica gen. nov., sp. nov. isolated from a methanogenic reactor of cattle waste.</title>
        <authorList>
            <person name="Uek A."/>
            <person name="Ohtaki Y."/>
            <person name="Kaku N."/>
            <person name="Ueki K."/>
        </authorList>
    </citation>
    <scope>NUCLEOTIDE SEQUENCE [LARGE SCALE GENOMIC DNA]</scope>
    <source>
        <strain evidence="4 5">SN021</strain>
    </source>
</reference>
<accession>A0A6S6R9V1</accession>
<dbReference type="AlphaFoldDB" id="A0A6S6R9V1"/>
<dbReference type="InterPro" id="IPR036388">
    <property type="entry name" value="WH-like_DNA-bd_sf"/>
</dbReference>
<evidence type="ECO:0000313" key="5">
    <source>
        <dbReference type="Proteomes" id="UP000515561"/>
    </source>
</evidence>
<sequence>MQVGRLFEIVYILLNRKNITAKELSKQFEVSVRTIYRDIEVLCQAGIPIYTSKGKGGGIGLLNSFVLNKSVLTKEEQEEIITALQGLRATNYTSTNQILTKLTNLFGTDSLNWIEIDFTDWSDQKKEALQLLKAAVLERKVIEFDYYNSSGQKAKRRVEPLQLWFKNKNWYLKAFCHTKSGFRLFKLNRMKHICLTNETFLRVIEPDSLTYLHEQKSLNQVSFTLRVDPSQAYRIYDECDEEQISKEETGYFLVKYCYPAGEWIYDFILSYGNQAEVVEPEYIRTVIKNRLKGALDKYL</sequence>
<dbReference type="Pfam" id="PF13280">
    <property type="entry name" value="WYL"/>
    <property type="match status" value="1"/>
</dbReference>
<dbReference type="EMBL" id="AP023367">
    <property type="protein sequence ID" value="BCJ96042.1"/>
    <property type="molecule type" value="Genomic_DNA"/>
</dbReference>
<feature type="domain" description="WCX" evidence="3">
    <location>
        <begin position="221"/>
        <end position="295"/>
    </location>
</feature>
<dbReference type="InterPro" id="IPR051534">
    <property type="entry name" value="CBASS_pafABC_assoc_protein"/>
</dbReference>
<evidence type="ECO:0000259" key="3">
    <source>
        <dbReference type="Pfam" id="PF25583"/>
    </source>
</evidence>
<dbReference type="InterPro" id="IPR028349">
    <property type="entry name" value="PafC-like"/>
</dbReference>
<dbReference type="InterPro" id="IPR026881">
    <property type="entry name" value="WYL_dom"/>
</dbReference>
<evidence type="ECO:0000313" key="4">
    <source>
        <dbReference type="EMBL" id="BCJ96042.1"/>
    </source>
</evidence>
<dbReference type="Gene3D" id="1.10.10.10">
    <property type="entry name" value="Winged helix-like DNA-binding domain superfamily/Winged helix DNA-binding domain"/>
    <property type="match status" value="1"/>
</dbReference>